<name>A0A428WJ97_AMYBA</name>
<dbReference type="AlphaFoldDB" id="A0A428WJ97"/>
<accession>A0A428WJ97</accession>
<dbReference type="Proteomes" id="UP000286716">
    <property type="component" value="Unassembled WGS sequence"/>
</dbReference>
<proteinExistence type="predicted"/>
<keyword evidence="2" id="KW-1185">Reference proteome</keyword>
<sequence length="151" mass="16552">MTYSRPLSPAQLIACLDDLLTGRGDDAGDDLPGAELVVFDEDREVFRAALARHVRLDDEDPDVIWIRPIVTAAGAGSGLPVFDLAIVRRRALHVATARRVGRRVGLHLVTGQRAYVQPARGPRLAVLQDFDTWMTTLTAAQRAEIDALDQD</sequence>
<reference evidence="1 2" key="1">
    <citation type="submission" date="2018-05" db="EMBL/GenBank/DDBJ databases">
        <title>Evolution of GPA BGCs.</title>
        <authorList>
            <person name="Waglechner N."/>
            <person name="Wright G.D."/>
        </authorList>
    </citation>
    <scope>NUCLEOTIDE SEQUENCE [LARGE SCALE GENOMIC DNA]</scope>
    <source>
        <strain evidence="1 2">DSM 5908</strain>
    </source>
</reference>
<evidence type="ECO:0000313" key="2">
    <source>
        <dbReference type="Proteomes" id="UP000286716"/>
    </source>
</evidence>
<evidence type="ECO:0000313" key="1">
    <source>
        <dbReference type="EMBL" id="RSM43157.1"/>
    </source>
</evidence>
<protein>
    <submittedName>
        <fullName evidence="1">Uncharacterized protein</fullName>
    </submittedName>
</protein>
<dbReference type="OrthoDB" id="3632340at2"/>
<organism evidence="1 2">
    <name type="scientific">Amycolatopsis balhimycina DSM 5908</name>
    <dbReference type="NCBI Taxonomy" id="1081091"/>
    <lineage>
        <taxon>Bacteria</taxon>
        <taxon>Bacillati</taxon>
        <taxon>Actinomycetota</taxon>
        <taxon>Actinomycetes</taxon>
        <taxon>Pseudonocardiales</taxon>
        <taxon>Pseudonocardiaceae</taxon>
        <taxon>Amycolatopsis</taxon>
    </lineage>
</organism>
<comment type="caution">
    <text evidence="1">The sequence shown here is derived from an EMBL/GenBank/DDBJ whole genome shotgun (WGS) entry which is preliminary data.</text>
</comment>
<dbReference type="EMBL" id="QHHU01000026">
    <property type="protein sequence ID" value="RSM43157.1"/>
    <property type="molecule type" value="Genomic_DNA"/>
</dbReference>
<gene>
    <name evidence="1" type="ORF">DMA12_19605</name>
</gene>